<dbReference type="Proteomes" id="UP000430508">
    <property type="component" value="Chromosome"/>
</dbReference>
<evidence type="ECO:0000313" key="2">
    <source>
        <dbReference type="EMBL" id="QHA01276.1"/>
    </source>
</evidence>
<feature type="domain" description="Glycosyltransferase 2-like" evidence="1">
    <location>
        <begin position="101"/>
        <end position="261"/>
    </location>
</feature>
<dbReference type="SUPFAM" id="SSF53448">
    <property type="entry name" value="Nucleotide-diphospho-sugar transferases"/>
    <property type="match status" value="1"/>
</dbReference>
<dbReference type="GO" id="GO:0016740">
    <property type="term" value="F:transferase activity"/>
    <property type="evidence" value="ECO:0007669"/>
    <property type="project" value="UniProtKB-KW"/>
</dbReference>
<dbReference type="EMBL" id="CP046996">
    <property type="protein sequence ID" value="QHA01276.1"/>
    <property type="molecule type" value="Genomic_DNA"/>
</dbReference>
<organism evidence="2 3">
    <name type="scientific">Dehalobacter restrictus</name>
    <dbReference type="NCBI Taxonomy" id="55583"/>
    <lineage>
        <taxon>Bacteria</taxon>
        <taxon>Bacillati</taxon>
        <taxon>Bacillota</taxon>
        <taxon>Clostridia</taxon>
        <taxon>Eubacteriales</taxon>
        <taxon>Desulfitobacteriaceae</taxon>
        <taxon>Dehalobacter</taxon>
    </lineage>
</organism>
<sequence>MKELSSILIKTAIQLVLEAINQAQASALQKRVSPFPVQEAADTPTAEISQQAVPKNIDWEELDDATILQQILDPGILEEIIEPSVQNPTDSTSPPPFISYVTFNRLGLTMQNLNKILDSDEDFEMHIIDCNSKDDTWNYIKSLQDKRIKSKTRLKVNRGPIYVLNYNLRKRKPNQYFFTIDSDVYIKTKNWLTRYMEIFEAFPEVGLLGTMRDNPYPRFLPPVIPQVKNDLSYLQLRNAGIDVIMDFIPGCLQGLRPELIDRIGYWNEECGYGDAELSPRIVHYTPFKVGFVTTVEIDMTQFIGCDKCQAQSLCTLNRSIKTCFMLAKQANSNESFAKKAKWKYLEIFQELADGKRTAYCTSLLDPASREGNLYHDAWALENFEYYLRRSN</sequence>
<evidence type="ECO:0000313" key="3">
    <source>
        <dbReference type="Proteomes" id="UP000430508"/>
    </source>
</evidence>
<dbReference type="InterPro" id="IPR001173">
    <property type="entry name" value="Glyco_trans_2-like"/>
</dbReference>
<dbReference type="InterPro" id="IPR029044">
    <property type="entry name" value="Nucleotide-diphossugar_trans"/>
</dbReference>
<dbReference type="Pfam" id="PF00535">
    <property type="entry name" value="Glycos_transf_2"/>
    <property type="match status" value="1"/>
</dbReference>
<accession>A0A857DMF6</accession>
<keyword evidence="2" id="KW-0808">Transferase</keyword>
<protein>
    <submittedName>
        <fullName evidence="2">Glycosyltransferase</fullName>
    </submittedName>
</protein>
<dbReference type="AlphaFoldDB" id="A0A857DMF6"/>
<dbReference type="RefSeq" id="WP_019225317.1">
    <property type="nucleotide sequence ID" value="NZ_CP046996.1"/>
</dbReference>
<dbReference type="Gene3D" id="3.90.550.10">
    <property type="entry name" value="Spore Coat Polysaccharide Biosynthesis Protein SpsA, Chain A"/>
    <property type="match status" value="1"/>
</dbReference>
<proteinExistence type="predicted"/>
<evidence type="ECO:0000259" key="1">
    <source>
        <dbReference type="Pfam" id="PF00535"/>
    </source>
</evidence>
<reference evidence="2 3" key="1">
    <citation type="submission" date="2019-12" db="EMBL/GenBank/DDBJ databases">
        <title>Sequence classification of anaerobic respiratory reductive dehalogenases: First we see many, then we see few.</title>
        <authorList>
            <person name="Molenda O."/>
            <person name="Puentes Jacome L.A."/>
            <person name="Cao X."/>
            <person name="Nesbo C.L."/>
            <person name="Tang S."/>
            <person name="Morson N."/>
            <person name="Patron J."/>
            <person name="Lomheim L."/>
            <person name="Wishart D.S."/>
            <person name="Edwards E.A."/>
        </authorList>
    </citation>
    <scope>NUCLEOTIDE SEQUENCE [LARGE SCALE GENOMIC DNA]</scope>
    <source>
        <strain evidence="2 3">12DCA</strain>
    </source>
</reference>
<gene>
    <name evidence="2" type="ORF">GQ588_11810</name>
</gene>
<name>A0A857DMF6_9FIRM</name>